<dbReference type="Proteomes" id="UP000061569">
    <property type="component" value="Chromosome"/>
</dbReference>
<accession>A0A0S2DNN9</accession>
<sequence>MAGIGALTSFKFVHAIYTYGLTPKAEREGRAALTIPERVVLLAWWARGVIVEGGFAQLYASSADPDEVADAFKAVGAEAAWQACLDAKAVFPDGPPPGKPDERAERMKPLASGDEAGALWDAQDRAVRSLGEAFDDWVAAYVREHQESFVRSLVSPWVTFFHGAGSAGLFEVPGPDRPGVYPYEANRGPAHYEMGLALESEGSAWCWLRQKDGTRLRFRVVGRHDGGLVLEDFSPE</sequence>
<gene>
    <name evidence="2" type="ORF">GLE_4411</name>
</gene>
<dbReference type="Gene3D" id="1.20.1420.60">
    <property type="match status" value="1"/>
</dbReference>
<evidence type="ECO:0000259" key="1">
    <source>
        <dbReference type="Pfam" id="PF14300"/>
    </source>
</evidence>
<evidence type="ECO:0000313" key="2">
    <source>
        <dbReference type="EMBL" id="ALN59752.1"/>
    </source>
</evidence>
<dbReference type="KEGG" id="lez:GLE_4411"/>
<organism evidence="2 3">
    <name type="scientific">Lysobacter enzymogenes</name>
    <dbReference type="NCBI Taxonomy" id="69"/>
    <lineage>
        <taxon>Bacteria</taxon>
        <taxon>Pseudomonadati</taxon>
        <taxon>Pseudomonadota</taxon>
        <taxon>Gammaproteobacteria</taxon>
        <taxon>Lysobacterales</taxon>
        <taxon>Lysobacteraceae</taxon>
        <taxon>Lysobacter</taxon>
    </lineage>
</organism>
<evidence type="ECO:0000313" key="3">
    <source>
        <dbReference type="Proteomes" id="UP000061569"/>
    </source>
</evidence>
<dbReference type="Pfam" id="PF14300">
    <property type="entry name" value="DMP19"/>
    <property type="match status" value="1"/>
</dbReference>
<reference evidence="2 3" key="1">
    <citation type="submission" date="2015-11" db="EMBL/GenBank/DDBJ databases">
        <title>Genome sequences of Lysobacter enzymogenes strain C3 and Lysobacter antibioticus ATCC 29479.</title>
        <authorList>
            <person name="Kobayashi D.Y."/>
        </authorList>
    </citation>
    <scope>NUCLEOTIDE SEQUENCE [LARGE SCALE GENOMIC DNA]</scope>
    <source>
        <strain evidence="2 3">C3</strain>
    </source>
</reference>
<feature type="domain" description="DNA mimic protein DMP19 C-terminal" evidence="1">
    <location>
        <begin position="32"/>
        <end position="145"/>
    </location>
</feature>
<dbReference type="EMBL" id="CP013140">
    <property type="protein sequence ID" value="ALN59752.1"/>
    <property type="molecule type" value="Genomic_DNA"/>
</dbReference>
<dbReference type="AlphaFoldDB" id="A0A0S2DNN9"/>
<protein>
    <recommendedName>
        <fullName evidence="1">DNA mimic protein DMP19 C-terminal domain-containing protein</fullName>
    </recommendedName>
</protein>
<name>A0A0S2DNN9_LYSEN</name>
<dbReference type="PATRIC" id="fig|69.6.peg.4350"/>
<proteinExistence type="predicted"/>
<dbReference type="InterPro" id="IPR025402">
    <property type="entry name" value="DMP19_C"/>
</dbReference>